<comment type="caution">
    <text evidence="4">The sequence shown here is derived from an EMBL/GenBank/DDBJ whole genome shotgun (WGS) entry which is preliminary data.</text>
</comment>
<sequence length="521" mass="58364">MKVADLWSEFGHRFRGTSRGNSLPSVEALFGAVDTAALAFDQKRRGARGKFVDGFQSFVETLSDHSYLFSIIPDNDKYLSLVTGVLTSIAKVSTNHKTITEAFAAELLEIREELVDIPKICDVGNPTRMKPRVVKLYICIFEFLYLAMRWYQSTSMRFKAAFNENYYAKEFQPKTANIRKAISKIRDEAVLITQQKVGYIVDRIDIGRNLRIAADESRNEASVVAEAKRQLLLEGFNKIGNDSTKTLCATGEQFFYDEPENNGDNWVSRTELRRQADILLARYTDDGRQDLKNILRGITSPMIPQEISTRIQSWIQNKGLQLLWIEGPVVADSGSGLSLTALRIYEITMQAEIPCVSFFCKRKYSFKLANSTTSGTTLLALLYTVVDQLINLLPQTFESTYKLDLDSLDTEGKETNASASSALEVIEQLLSLAPPTVTFIIDGLELINKTTEIPHLTRLIELLRGAGGDDDKTFKILLTTNGNSRALVKSTHWKERVDGSRFAQGRPGRLLKGATHLSEIG</sequence>
<evidence type="ECO:0000313" key="4">
    <source>
        <dbReference type="EMBL" id="KAK8067586.1"/>
    </source>
</evidence>
<dbReference type="EMBL" id="JAQQWM010000004">
    <property type="protein sequence ID" value="KAK8067586.1"/>
    <property type="molecule type" value="Genomic_DNA"/>
</dbReference>
<proteinExistence type="predicted"/>
<dbReference type="Pfam" id="PF24809">
    <property type="entry name" value="DUF7708"/>
    <property type="match status" value="1"/>
</dbReference>
<keyword evidence="5" id="KW-1185">Reference proteome</keyword>
<dbReference type="InterPro" id="IPR056884">
    <property type="entry name" value="NPHP3-like_N"/>
</dbReference>
<name>A0ABR1V8Q4_9PEZI</name>
<dbReference type="PANTHER" id="PTHR40619">
    <property type="entry name" value="FUNGAL STAND N-TERMINAL GOODBYE DOMAIN-CONTAINING PROTEIN"/>
    <property type="match status" value="1"/>
</dbReference>
<accession>A0ABR1V8Q4</accession>
<keyword evidence="1" id="KW-0677">Repeat</keyword>
<dbReference type="InterPro" id="IPR056125">
    <property type="entry name" value="DUF7708"/>
</dbReference>
<dbReference type="Pfam" id="PF24883">
    <property type="entry name" value="NPHP3_N"/>
    <property type="match status" value="1"/>
</dbReference>
<dbReference type="PANTHER" id="PTHR40619:SF3">
    <property type="entry name" value="FUNGAL STAND N-TERMINAL GOODBYE DOMAIN-CONTAINING PROTEIN"/>
    <property type="match status" value="1"/>
</dbReference>
<dbReference type="Proteomes" id="UP001446871">
    <property type="component" value="Unassembled WGS sequence"/>
</dbReference>
<gene>
    <name evidence="4" type="ORF">PG996_006698</name>
</gene>
<protein>
    <recommendedName>
        <fullName evidence="6">NACHT domain-containing protein</fullName>
    </recommendedName>
</protein>
<feature type="domain" description="Nephrocystin 3-like N-terminal" evidence="3">
    <location>
        <begin position="310"/>
        <end position="479"/>
    </location>
</feature>
<evidence type="ECO:0000259" key="2">
    <source>
        <dbReference type="Pfam" id="PF24809"/>
    </source>
</evidence>
<feature type="domain" description="DUF7708" evidence="2">
    <location>
        <begin position="56"/>
        <end position="195"/>
    </location>
</feature>
<reference evidence="4 5" key="1">
    <citation type="submission" date="2023-01" db="EMBL/GenBank/DDBJ databases">
        <title>Analysis of 21 Apiospora genomes using comparative genomics revels a genus with tremendous synthesis potential of carbohydrate active enzymes and secondary metabolites.</title>
        <authorList>
            <person name="Sorensen T."/>
        </authorList>
    </citation>
    <scope>NUCLEOTIDE SEQUENCE [LARGE SCALE GENOMIC DNA]</scope>
    <source>
        <strain evidence="4 5">CBS 83171</strain>
    </source>
</reference>
<evidence type="ECO:0000256" key="1">
    <source>
        <dbReference type="ARBA" id="ARBA00022737"/>
    </source>
</evidence>
<evidence type="ECO:0008006" key="6">
    <source>
        <dbReference type="Google" id="ProtNLM"/>
    </source>
</evidence>
<organism evidence="4 5">
    <name type="scientific">Apiospora saccharicola</name>
    <dbReference type="NCBI Taxonomy" id="335842"/>
    <lineage>
        <taxon>Eukaryota</taxon>
        <taxon>Fungi</taxon>
        <taxon>Dikarya</taxon>
        <taxon>Ascomycota</taxon>
        <taxon>Pezizomycotina</taxon>
        <taxon>Sordariomycetes</taxon>
        <taxon>Xylariomycetidae</taxon>
        <taxon>Amphisphaeriales</taxon>
        <taxon>Apiosporaceae</taxon>
        <taxon>Apiospora</taxon>
    </lineage>
</organism>
<evidence type="ECO:0000313" key="5">
    <source>
        <dbReference type="Proteomes" id="UP001446871"/>
    </source>
</evidence>
<evidence type="ECO:0000259" key="3">
    <source>
        <dbReference type="Pfam" id="PF24883"/>
    </source>
</evidence>